<comment type="caution">
    <text evidence="1">The sequence shown here is derived from an EMBL/GenBank/DDBJ whole genome shotgun (WGS) entry which is preliminary data.</text>
</comment>
<dbReference type="Proteomes" id="UP001308005">
    <property type="component" value="Unassembled WGS sequence"/>
</dbReference>
<reference evidence="1 2" key="2">
    <citation type="submission" date="2024-01" db="EMBL/GenBank/DDBJ databases">
        <authorList>
            <person name="Xie X."/>
        </authorList>
    </citation>
    <scope>NUCLEOTIDE SEQUENCE [LARGE SCALE GENOMIC DNA]</scope>
    <source>
        <strain evidence="1">SCUT-1</strain>
    </source>
</reference>
<name>A0ABU6CTV7_9GAMM</name>
<dbReference type="RefSeq" id="WP_324693261.1">
    <property type="nucleotide sequence ID" value="NZ_JAYMYJ010000029.1"/>
</dbReference>
<gene>
    <name evidence="1" type="ORF">VSS37_03475</name>
</gene>
<sequence length="267" mass="28835">MSNCPVIAGTNSVGLFSLSVVGGNITSTLPLDNLKNPWRGRPARITTTATTVEIKGTSPSAITCSLLALVGHDLGYYRQITVKLYSGQNQTGTLLYNSGAMQSNRGDGTSIGDASDLWVYFPAVTCFSFTITITGVPVGGLINIQHMILDNALQLARGFDSRALSFRFFERAKLLTTSAGSGIPENGQKRIREFTWTFPALDATDRMLLEMLEVASTGQLFYVVSFPEGSSREKLLLAMMCRLQGDVVYHSTGRGANNAVTLAFREA</sequence>
<accession>A0ABU6CTV7</accession>
<evidence type="ECO:0000313" key="1">
    <source>
        <dbReference type="EMBL" id="MEB4590031.1"/>
    </source>
</evidence>
<protein>
    <submittedName>
        <fullName evidence="1">Uncharacterized protein</fullName>
    </submittedName>
</protein>
<evidence type="ECO:0000313" key="2">
    <source>
        <dbReference type="Proteomes" id="UP001308005"/>
    </source>
</evidence>
<dbReference type="EMBL" id="JAYMYJ010000029">
    <property type="protein sequence ID" value="MEB4590031.1"/>
    <property type="molecule type" value="Genomic_DNA"/>
</dbReference>
<proteinExistence type="predicted"/>
<reference evidence="2" key="1">
    <citation type="submission" date="2023-07" db="EMBL/GenBank/DDBJ databases">
        <title>The carbon used by Thiothrix.</title>
        <authorList>
            <person name="Chen L."/>
        </authorList>
    </citation>
    <scope>NUCLEOTIDE SEQUENCE [LARGE SCALE GENOMIC DNA]</scope>
</reference>
<organism evidence="1 2">
    <name type="scientific">Candidatus Thiothrix phosphatis</name>
    <dbReference type="NCBI Taxonomy" id="3112415"/>
    <lineage>
        <taxon>Bacteria</taxon>
        <taxon>Pseudomonadati</taxon>
        <taxon>Pseudomonadota</taxon>
        <taxon>Gammaproteobacteria</taxon>
        <taxon>Thiotrichales</taxon>
        <taxon>Thiotrichaceae</taxon>
        <taxon>Thiothrix</taxon>
    </lineage>
</organism>
<keyword evidence="2" id="KW-1185">Reference proteome</keyword>